<evidence type="ECO:0000256" key="2">
    <source>
        <dbReference type="ARBA" id="ARBA00009533"/>
    </source>
</evidence>
<reference evidence="9 10" key="1">
    <citation type="submission" date="2018-04" db="EMBL/GenBank/DDBJ databases">
        <authorList>
            <person name="Zhang X."/>
            <person name="Yuan J."/>
            <person name="Li F."/>
            <person name="Xiang J."/>
        </authorList>
    </citation>
    <scope>NUCLEOTIDE SEQUENCE [LARGE SCALE GENOMIC DNA]</scope>
    <source>
        <tissue evidence="9">Muscle</tissue>
    </source>
</reference>
<reference evidence="9 10" key="2">
    <citation type="submission" date="2019-01" db="EMBL/GenBank/DDBJ databases">
        <title>The decoding of complex shrimp genome reveals the adaptation for benthos swimmer, frequently molting mechanism and breeding impact on genome.</title>
        <authorList>
            <person name="Sun Y."/>
            <person name="Gao Y."/>
            <person name="Yu Y."/>
        </authorList>
    </citation>
    <scope>NUCLEOTIDE SEQUENCE [LARGE SCALE GENOMIC DNA]</scope>
    <source>
        <tissue evidence="9">Muscle</tissue>
    </source>
</reference>
<proteinExistence type="inferred from homology"/>
<keyword evidence="4 6" id="KW-0663">Pyridoxal phosphate</keyword>
<gene>
    <name evidence="9" type="ORF">C7M84_000208</name>
</gene>
<dbReference type="InterPro" id="IPR015421">
    <property type="entry name" value="PyrdxlP-dep_Trfase_major"/>
</dbReference>
<dbReference type="Gene3D" id="3.40.640.10">
    <property type="entry name" value="Type I PLP-dependent aspartate aminotransferase-like (Major domain)"/>
    <property type="match status" value="1"/>
</dbReference>
<evidence type="ECO:0000313" key="10">
    <source>
        <dbReference type="Proteomes" id="UP000283509"/>
    </source>
</evidence>
<dbReference type="GO" id="GO:0019752">
    <property type="term" value="P:carboxylic acid metabolic process"/>
    <property type="evidence" value="ECO:0007669"/>
    <property type="project" value="InterPro"/>
</dbReference>
<dbReference type="InterPro" id="IPR021115">
    <property type="entry name" value="Pyridoxal-P_BS"/>
</dbReference>
<dbReference type="AlphaFoldDB" id="A0A3R7PBN1"/>
<dbReference type="Pfam" id="PF00282">
    <property type="entry name" value="Pyridoxal_deC"/>
    <property type="match status" value="1"/>
</dbReference>
<dbReference type="PANTHER" id="PTHR45677">
    <property type="entry name" value="GLUTAMATE DECARBOXYLASE-RELATED"/>
    <property type="match status" value="1"/>
</dbReference>
<evidence type="ECO:0000256" key="8">
    <source>
        <dbReference type="SAM" id="MobiDB-lite"/>
    </source>
</evidence>
<comment type="caution">
    <text evidence="9">The sequence shown here is derived from an EMBL/GenBank/DDBJ whole genome shotgun (WGS) entry which is preliminary data.</text>
</comment>
<sequence length="609" mass="67416">MNRSSSLHSRRGAHKGSRSPDAASRFSIATRLKLENLQRWAAPPPTSGSVWKFHPKWPVHVIGADRRLGPQQGVGGPCSSFTDRLEETSQSRSLATMFATMNGSTAQNPKKAPLDTAFTNGCAHVNGAAAKNGATENGKEEGGRRKDEGGELLKKILEIVLREKIVTGVDAPEKVIEFKQPEELKKLFDLRAGHDGCSPDEAHALLEQVVRYSVRTTHPHFYNQLYAGIDEVALTGAWLTEALNTNQYTFEVAPVFMLVEHEVIRQLVELYGFEDGDGIFAPGGSMSNMYDAMVLARLQEEPNGHYSVSKSASWLGIGMDHVVPVATDDQGRMLPEALRKAVQKAREQGGDPYFVNATAGSTVFGAYDPLDQLADVCAEEGLWLHVDGCWGGAVVLSRKHKHLVSGIHRVDSVAWNPHKMLGAALQCSAFVTKHKGLLHQCNSARASYLFQQDKYYDVSYDTGDKSVQCGRKVDAFKLWLSFKLHGMAELERRVDAAFAASRHLCEQVKAREGFRLLREPQCTNVCFWFIPPSLRDQPETPEWWVKLSKVAPQLKERMVREGSMMVGYQPVASKGLVNFIRMVTTCTPTPTLAHMDFVLDEIARLGADL</sequence>
<dbReference type="InterPro" id="IPR015424">
    <property type="entry name" value="PyrdxlP-dep_Trfase"/>
</dbReference>
<dbReference type="GO" id="GO:0030170">
    <property type="term" value="F:pyridoxal phosphate binding"/>
    <property type="evidence" value="ECO:0007669"/>
    <property type="project" value="InterPro"/>
</dbReference>
<dbReference type="OrthoDB" id="392571at2759"/>
<dbReference type="SUPFAM" id="SSF53383">
    <property type="entry name" value="PLP-dependent transferases"/>
    <property type="match status" value="1"/>
</dbReference>
<dbReference type="GO" id="GO:0016831">
    <property type="term" value="F:carboxy-lyase activity"/>
    <property type="evidence" value="ECO:0007669"/>
    <property type="project" value="UniProtKB-KW"/>
</dbReference>
<dbReference type="Gene3D" id="3.90.1150.170">
    <property type="match status" value="1"/>
</dbReference>
<feature type="compositionally biased region" description="Basic residues" evidence="8">
    <location>
        <begin position="8"/>
        <end position="17"/>
    </location>
</feature>
<evidence type="ECO:0000256" key="6">
    <source>
        <dbReference type="PIRSR" id="PIRSR602129-50"/>
    </source>
</evidence>
<name>A0A3R7PBN1_PENVA</name>
<evidence type="ECO:0000256" key="3">
    <source>
        <dbReference type="ARBA" id="ARBA00022793"/>
    </source>
</evidence>
<dbReference type="PROSITE" id="PS00392">
    <property type="entry name" value="DDC_GAD_HDC_YDC"/>
    <property type="match status" value="1"/>
</dbReference>
<evidence type="ECO:0000256" key="7">
    <source>
        <dbReference type="RuleBase" id="RU000382"/>
    </source>
</evidence>
<evidence type="ECO:0000256" key="1">
    <source>
        <dbReference type="ARBA" id="ARBA00001933"/>
    </source>
</evidence>
<evidence type="ECO:0000313" key="9">
    <source>
        <dbReference type="EMBL" id="ROT81049.1"/>
    </source>
</evidence>
<accession>A0A3R7PBN1</accession>
<dbReference type="STRING" id="6689.A0A3R7PBN1"/>
<protein>
    <submittedName>
        <fullName evidence="9">Cysteine sulfinic Acid Decarboxylase</fullName>
    </submittedName>
</protein>
<keyword evidence="3" id="KW-0210">Decarboxylase</keyword>
<keyword evidence="10" id="KW-1185">Reference proteome</keyword>
<organism evidence="9 10">
    <name type="scientific">Penaeus vannamei</name>
    <name type="common">Whiteleg shrimp</name>
    <name type="synonym">Litopenaeus vannamei</name>
    <dbReference type="NCBI Taxonomy" id="6689"/>
    <lineage>
        <taxon>Eukaryota</taxon>
        <taxon>Metazoa</taxon>
        <taxon>Ecdysozoa</taxon>
        <taxon>Arthropoda</taxon>
        <taxon>Crustacea</taxon>
        <taxon>Multicrustacea</taxon>
        <taxon>Malacostraca</taxon>
        <taxon>Eumalacostraca</taxon>
        <taxon>Eucarida</taxon>
        <taxon>Decapoda</taxon>
        <taxon>Dendrobranchiata</taxon>
        <taxon>Penaeoidea</taxon>
        <taxon>Penaeidae</taxon>
        <taxon>Penaeus</taxon>
    </lineage>
</organism>
<dbReference type="Proteomes" id="UP000283509">
    <property type="component" value="Unassembled WGS sequence"/>
</dbReference>
<feature type="modified residue" description="N6-(pyridoxal phosphate)lysine" evidence="6">
    <location>
        <position position="419"/>
    </location>
</feature>
<comment type="cofactor">
    <cofactor evidence="1 6 7">
        <name>pyridoxal 5'-phosphate</name>
        <dbReference type="ChEBI" id="CHEBI:597326"/>
    </cofactor>
</comment>
<dbReference type="PANTHER" id="PTHR45677:SF8">
    <property type="entry name" value="CYSTEINE SULFINIC ACID DECARBOXYLASE"/>
    <property type="match status" value="1"/>
</dbReference>
<dbReference type="InterPro" id="IPR002129">
    <property type="entry name" value="PyrdxlP-dep_de-COase"/>
</dbReference>
<comment type="similarity">
    <text evidence="2 7">Belongs to the group II decarboxylase family.</text>
</comment>
<dbReference type="GO" id="GO:0005737">
    <property type="term" value="C:cytoplasm"/>
    <property type="evidence" value="ECO:0007669"/>
    <property type="project" value="TreeGrafter"/>
</dbReference>
<keyword evidence="5 7" id="KW-0456">Lyase</keyword>
<evidence type="ECO:0000256" key="5">
    <source>
        <dbReference type="ARBA" id="ARBA00023239"/>
    </source>
</evidence>
<evidence type="ECO:0000256" key="4">
    <source>
        <dbReference type="ARBA" id="ARBA00022898"/>
    </source>
</evidence>
<dbReference type="EMBL" id="QCYY01001033">
    <property type="protein sequence ID" value="ROT81049.1"/>
    <property type="molecule type" value="Genomic_DNA"/>
</dbReference>
<feature type="region of interest" description="Disordered" evidence="8">
    <location>
        <begin position="1"/>
        <end position="25"/>
    </location>
</feature>